<gene>
    <name evidence="2" type="ORF">BO71DRAFT_176177</name>
</gene>
<evidence type="ECO:0000256" key="1">
    <source>
        <dbReference type="SAM" id="MobiDB-lite"/>
    </source>
</evidence>
<proteinExistence type="predicted"/>
<reference evidence="2 3" key="1">
    <citation type="submission" date="2018-02" db="EMBL/GenBank/DDBJ databases">
        <title>The genomes of Aspergillus section Nigri reveals drivers in fungal speciation.</title>
        <authorList>
            <consortium name="DOE Joint Genome Institute"/>
            <person name="Vesth T.C."/>
            <person name="Nybo J."/>
            <person name="Theobald S."/>
            <person name="Brandl J."/>
            <person name="Frisvad J.C."/>
            <person name="Nielsen K.F."/>
            <person name="Lyhne E.K."/>
            <person name="Kogle M.E."/>
            <person name="Kuo A."/>
            <person name="Riley R."/>
            <person name="Clum A."/>
            <person name="Nolan M."/>
            <person name="Lipzen A."/>
            <person name="Salamov A."/>
            <person name="Henrissat B."/>
            <person name="Wiebenga A."/>
            <person name="De vries R.P."/>
            <person name="Grigoriev I.V."/>
            <person name="Mortensen U.H."/>
            <person name="Andersen M.R."/>
            <person name="Baker S.E."/>
        </authorList>
    </citation>
    <scope>NUCLEOTIDE SEQUENCE [LARGE SCALE GENOMIC DNA]</scope>
    <source>
        <strain evidence="2 3">CBS 707.79</strain>
    </source>
</reference>
<dbReference type="AlphaFoldDB" id="A0A319DYA7"/>
<evidence type="ECO:0000313" key="2">
    <source>
        <dbReference type="EMBL" id="PYH96433.1"/>
    </source>
</evidence>
<keyword evidence="3" id="KW-1185">Reference proteome</keyword>
<feature type="region of interest" description="Disordered" evidence="1">
    <location>
        <begin position="48"/>
        <end position="86"/>
    </location>
</feature>
<protein>
    <submittedName>
        <fullName evidence="2">Uncharacterized protein</fullName>
    </submittedName>
</protein>
<accession>A0A319DYA7</accession>
<dbReference type="VEuPathDB" id="FungiDB:BO71DRAFT_176177"/>
<organism evidence="2 3">
    <name type="scientific">Aspergillus ellipticus CBS 707.79</name>
    <dbReference type="NCBI Taxonomy" id="1448320"/>
    <lineage>
        <taxon>Eukaryota</taxon>
        <taxon>Fungi</taxon>
        <taxon>Dikarya</taxon>
        <taxon>Ascomycota</taxon>
        <taxon>Pezizomycotina</taxon>
        <taxon>Eurotiomycetes</taxon>
        <taxon>Eurotiomycetidae</taxon>
        <taxon>Eurotiales</taxon>
        <taxon>Aspergillaceae</taxon>
        <taxon>Aspergillus</taxon>
        <taxon>Aspergillus subgen. Circumdati</taxon>
    </lineage>
</organism>
<evidence type="ECO:0000313" key="3">
    <source>
        <dbReference type="Proteomes" id="UP000247810"/>
    </source>
</evidence>
<sequence>MIDQVHEPSWLGVLNQPIIPFATCSKGNRRQRWRFLVRRPSRRWCIPTSPDSGLKGRGREGGNSGIPGGVEATKRRPGKTGTRNHPISPARLAFLTGFRRALPSFLLPRSLTSLSSISSPPSRCCCLVFFFFVLSIHDPSRCSLHNDQSALRSQPGNNCLAC</sequence>
<name>A0A319DYA7_9EURO</name>
<dbReference type="EMBL" id="KZ825837">
    <property type="protein sequence ID" value="PYH96433.1"/>
    <property type="molecule type" value="Genomic_DNA"/>
</dbReference>
<dbReference type="Proteomes" id="UP000247810">
    <property type="component" value="Unassembled WGS sequence"/>
</dbReference>